<gene>
    <name evidence="4" type="ordered locus">Psta_1253</name>
</gene>
<dbReference type="InterPro" id="IPR050097">
    <property type="entry name" value="Ferredoxin-NADP_redctase_2"/>
</dbReference>
<dbReference type="PANTHER" id="PTHR48105">
    <property type="entry name" value="THIOREDOXIN REDUCTASE 1-RELATED-RELATED"/>
    <property type="match status" value="1"/>
</dbReference>
<dbReference type="EMBL" id="CP001848">
    <property type="protein sequence ID" value="ADB15931.1"/>
    <property type="molecule type" value="Genomic_DNA"/>
</dbReference>
<dbReference type="InterPro" id="IPR023753">
    <property type="entry name" value="FAD/NAD-binding_dom"/>
</dbReference>
<dbReference type="eggNOG" id="COG0664">
    <property type="taxonomic scope" value="Bacteria"/>
</dbReference>
<dbReference type="InterPro" id="IPR018490">
    <property type="entry name" value="cNMP-bd_dom_sf"/>
</dbReference>
<dbReference type="SUPFAM" id="SSF51905">
    <property type="entry name" value="FAD/NAD(P)-binding domain"/>
    <property type="match status" value="1"/>
</dbReference>
<dbReference type="HOGENOM" id="CLU_031864_5_8_0"/>
<dbReference type="PROSITE" id="PS50042">
    <property type="entry name" value="CNMP_BINDING_3"/>
    <property type="match status" value="1"/>
</dbReference>
<dbReference type="SMART" id="SM00100">
    <property type="entry name" value="cNMP"/>
    <property type="match status" value="1"/>
</dbReference>
<dbReference type="PRINTS" id="PR00469">
    <property type="entry name" value="PNDRDTASEII"/>
</dbReference>
<dbReference type="GO" id="GO:0004791">
    <property type="term" value="F:thioredoxin-disulfide reductase (NADPH) activity"/>
    <property type="evidence" value="ECO:0007669"/>
    <property type="project" value="UniProtKB-EC"/>
</dbReference>
<protein>
    <submittedName>
        <fullName evidence="4">Cyclic nucleotide-regulated FAD-dependent pyridine nucleotide-disulphide oxidoreductase</fullName>
        <ecNumber evidence="4">1.8.1.9</ecNumber>
    </submittedName>
</protein>
<dbReference type="AlphaFoldDB" id="D2QW56"/>
<proteinExistence type="predicted"/>
<evidence type="ECO:0000259" key="3">
    <source>
        <dbReference type="PROSITE" id="PS50042"/>
    </source>
</evidence>
<dbReference type="Pfam" id="PF07992">
    <property type="entry name" value="Pyr_redox_2"/>
    <property type="match status" value="1"/>
</dbReference>
<dbReference type="PRINTS" id="PR00368">
    <property type="entry name" value="FADPNR"/>
</dbReference>
<evidence type="ECO:0000313" key="4">
    <source>
        <dbReference type="EMBL" id="ADB15931.1"/>
    </source>
</evidence>
<sequence length="576" mass="62161">MGENCGAWMVRGGRWRYDWSVTFVPLRAEALVKHATPQSIAFPRLSDSQFELVASMGTRHTFAPGDFVVQAGQRGYPLWVIETGEVAIVESTSGITREVVRHTERSFIGDVDILTGRPTVISAIATVPTTAIRVDAPLVRPLLCDRPELGEMLLEAIQMRRLLLQQSGFVGSKLIGARYSKKTQALREFFYKNHVPHTFYDIEEPEGQQELSQTGASLEEVPVVVCNGKIVKQPVLSKIAECLGISRHIQEDLFDLLVIGSGPAGLAATVYAASEGLKTLVLDRVGPGGQAGSSSKIENLIGFPSGISGADLANRGYLQALKFGAQFTAPVAVREILRNPDQTFSLELCTGQMARARVVLLATGVSYDSLECPGIRELAGTGVYYAATSVEARACHDTTAIIIGGGNSAGQAAMFLAERARHVKMVIRAENLSKGMSSYLSTRILSHPKIELVPSTELVCVSGERSVEQVTLKDCKTNLETQHDCSALFIFIGGKPNTDWLMTDVARDEKGFLLTGAMVPRSQWSLARQPFDLETSVPGLLAAGDVRSGTTKRCGFAVGDGSLAVTCVHRYLASTT</sequence>
<organism evidence="4 5">
    <name type="scientific">Pirellula staleyi (strain ATCC 27377 / DSM 6068 / ICPB 4128)</name>
    <name type="common">Pirella staleyi</name>
    <dbReference type="NCBI Taxonomy" id="530564"/>
    <lineage>
        <taxon>Bacteria</taxon>
        <taxon>Pseudomonadati</taxon>
        <taxon>Planctomycetota</taxon>
        <taxon>Planctomycetia</taxon>
        <taxon>Pirellulales</taxon>
        <taxon>Pirellulaceae</taxon>
        <taxon>Pirellula</taxon>
    </lineage>
</organism>
<dbReference type="InterPro" id="IPR036188">
    <property type="entry name" value="FAD/NAD-bd_sf"/>
</dbReference>
<name>D2QW56_PIRSD</name>
<dbReference type="Gene3D" id="3.50.50.60">
    <property type="entry name" value="FAD/NAD(P)-binding domain"/>
    <property type="match status" value="2"/>
</dbReference>
<evidence type="ECO:0000256" key="1">
    <source>
        <dbReference type="ARBA" id="ARBA00022630"/>
    </source>
</evidence>
<dbReference type="Gene3D" id="2.60.120.10">
    <property type="entry name" value="Jelly Rolls"/>
    <property type="match status" value="1"/>
</dbReference>
<dbReference type="InterPro" id="IPR000595">
    <property type="entry name" value="cNMP-bd_dom"/>
</dbReference>
<dbReference type="Pfam" id="PF00027">
    <property type="entry name" value="cNMP_binding"/>
    <property type="match status" value="1"/>
</dbReference>
<dbReference type="SUPFAM" id="SSF51206">
    <property type="entry name" value="cAMP-binding domain-like"/>
    <property type="match status" value="1"/>
</dbReference>
<accession>D2QW56</accession>
<dbReference type="KEGG" id="psl:Psta_1253"/>
<reference evidence="4 5" key="1">
    <citation type="journal article" date="2009" name="Stand. Genomic Sci.">
        <title>Complete genome sequence of Pirellula staleyi type strain (ATCC 27377).</title>
        <authorList>
            <person name="Clum A."/>
            <person name="Tindall B.J."/>
            <person name="Sikorski J."/>
            <person name="Ivanova N."/>
            <person name="Mavrommatis K."/>
            <person name="Lucas S."/>
            <person name="Glavina del Rio T."/>
            <person name="Nolan M."/>
            <person name="Chen F."/>
            <person name="Tice H."/>
            <person name="Pitluck S."/>
            <person name="Cheng J.F."/>
            <person name="Chertkov O."/>
            <person name="Brettin T."/>
            <person name="Han C."/>
            <person name="Detter J.C."/>
            <person name="Kuske C."/>
            <person name="Bruce D."/>
            <person name="Goodwin L."/>
            <person name="Ovchinikova G."/>
            <person name="Pati A."/>
            <person name="Mikhailova N."/>
            <person name="Chen A."/>
            <person name="Palaniappan K."/>
            <person name="Land M."/>
            <person name="Hauser L."/>
            <person name="Chang Y.J."/>
            <person name="Jeffries C.D."/>
            <person name="Chain P."/>
            <person name="Rohde M."/>
            <person name="Goker M."/>
            <person name="Bristow J."/>
            <person name="Eisen J.A."/>
            <person name="Markowitz V."/>
            <person name="Hugenholtz P."/>
            <person name="Kyrpides N.C."/>
            <person name="Klenk H.P."/>
            <person name="Lapidus A."/>
        </authorList>
    </citation>
    <scope>NUCLEOTIDE SEQUENCE [LARGE SCALE GENOMIC DNA]</scope>
    <source>
        <strain evidence="5">ATCC 27377 / DSM 6068 / ICPB 4128</strain>
    </source>
</reference>
<keyword evidence="5" id="KW-1185">Reference proteome</keyword>
<dbReference type="EC" id="1.8.1.9" evidence="4"/>
<feature type="domain" description="Cyclic nucleotide-binding" evidence="3">
    <location>
        <begin position="41"/>
        <end position="160"/>
    </location>
</feature>
<dbReference type="CDD" id="cd00038">
    <property type="entry name" value="CAP_ED"/>
    <property type="match status" value="1"/>
</dbReference>
<evidence type="ECO:0000313" key="5">
    <source>
        <dbReference type="Proteomes" id="UP000001887"/>
    </source>
</evidence>
<evidence type="ECO:0000256" key="2">
    <source>
        <dbReference type="ARBA" id="ARBA00023002"/>
    </source>
</evidence>
<dbReference type="Proteomes" id="UP000001887">
    <property type="component" value="Chromosome"/>
</dbReference>
<keyword evidence="1" id="KW-0285">Flavoprotein</keyword>
<dbReference type="eggNOG" id="COG0492">
    <property type="taxonomic scope" value="Bacteria"/>
</dbReference>
<dbReference type="InterPro" id="IPR014710">
    <property type="entry name" value="RmlC-like_jellyroll"/>
</dbReference>
<dbReference type="STRING" id="530564.Psta_1253"/>
<keyword evidence="2 4" id="KW-0560">Oxidoreductase</keyword>